<protein>
    <recommendedName>
        <fullName evidence="3">Ground-like domain-containing protein</fullName>
    </recommendedName>
</protein>
<dbReference type="EMBL" id="JPKZ01000478">
    <property type="protein sequence ID" value="KHN87137.1"/>
    <property type="molecule type" value="Genomic_DNA"/>
</dbReference>
<organism evidence="4 5">
    <name type="scientific">Toxocara canis</name>
    <name type="common">Canine roundworm</name>
    <dbReference type="NCBI Taxonomy" id="6265"/>
    <lineage>
        <taxon>Eukaryota</taxon>
        <taxon>Metazoa</taxon>
        <taxon>Ecdysozoa</taxon>
        <taxon>Nematoda</taxon>
        <taxon>Chromadorea</taxon>
        <taxon>Rhabditida</taxon>
        <taxon>Spirurina</taxon>
        <taxon>Ascaridomorpha</taxon>
        <taxon>Ascaridoidea</taxon>
        <taxon>Toxocaridae</taxon>
        <taxon>Toxocara</taxon>
    </lineage>
</organism>
<evidence type="ECO:0000256" key="1">
    <source>
        <dbReference type="SAM" id="MobiDB-lite"/>
    </source>
</evidence>
<gene>
    <name evidence="4" type="ORF">Tcan_12921</name>
</gene>
<evidence type="ECO:0000256" key="2">
    <source>
        <dbReference type="SAM" id="Phobius"/>
    </source>
</evidence>
<feature type="compositionally biased region" description="Low complexity" evidence="1">
    <location>
        <begin position="190"/>
        <end position="200"/>
    </location>
</feature>
<feature type="compositionally biased region" description="Polar residues" evidence="1">
    <location>
        <begin position="160"/>
        <end position="172"/>
    </location>
</feature>
<name>A0A0B2W0I0_TOXCA</name>
<dbReference type="AlphaFoldDB" id="A0A0B2W0I0"/>
<dbReference type="OrthoDB" id="5873773at2759"/>
<keyword evidence="2" id="KW-0472">Membrane</keyword>
<evidence type="ECO:0000313" key="5">
    <source>
        <dbReference type="Proteomes" id="UP000031036"/>
    </source>
</evidence>
<keyword evidence="2" id="KW-0812">Transmembrane</keyword>
<keyword evidence="5" id="KW-1185">Reference proteome</keyword>
<feature type="domain" description="Ground-like" evidence="3">
    <location>
        <begin position="373"/>
        <end position="444"/>
    </location>
</feature>
<evidence type="ECO:0000259" key="3">
    <source>
        <dbReference type="Pfam" id="PF04155"/>
    </source>
</evidence>
<dbReference type="InterPro" id="IPR007284">
    <property type="entry name" value="Ground-like_dom"/>
</dbReference>
<keyword evidence="2" id="KW-1133">Transmembrane helix</keyword>
<reference evidence="4 5" key="1">
    <citation type="submission" date="2014-11" db="EMBL/GenBank/DDBJ databases">
        <title>Genetic blueprint of the zoonotic pathogen Toxocara canis.</title>
        <authorList>
            <person name="Zhu X.-Q."/>
            <person name="Korhonen P.K."/>
            <person name="Cai H."/>
            <person name="Young N.D."/>
            <person name="Nejsum P."/>
            <person name="von Samson-Himmelstjerna G."/>
            <person name="Boag P.R."/>
            <person name="Tan P."/>
            <person name="Li Q."/>
            <person name="Min J."/>
            <person name="Yang Y."/>
            <person name="Wang X."/>
            <person name="Fang X."/>
            <person name="Hall R.S."/>
            <person name="Hofmann A."/>
            <person name="Sternberg P.W."/>
            <person name="Jex A.R."/>
            <person name="Gasser R.B."/>
        </authorList>
    </citation>
    <scope>NUCLEOTIDE SEQUENCE [LARGE SCALE GENOMIC DNA]</scope>
    <source>
        <strain evidence="4">PN_DK_2014</strain>
    </source>
</reference>
<feature type="compositionally biased region" description="Pro residues" evidence="1">
    <location>
        <begin position="243"/>
        <end position="257"/>
    </location>
</feature>
<proteinExistence type="predicted"/>
<feature type="compositionally biased region" description="Pro residues" evidence="1">
    <location>
        <begin position="201"/>
        <end position="215"/>
    </location>
</feature>
<sequence>MRARRQSGIALSILEKGSSWHLSDQSVYALIMMLAILLVCVLLLIPPGLACLGGGGQACCPIAATSCASALPRCPSSYGSGIGSSCGAGGGCASGVGGVGPVGGPINGIAGPIGGIGGGGSYAAPPIGPSYGAGSAPVFSNIASAPSYSNFAPAGPGYTESRTSGSFSNGYSESGPGLANGPPPNVAELPAISSGASTSPGPAPVPPPAPAPLPAPAEGTQRFYRKACYSFLAISSGASTSPGPAPVPPPAPAPLPAPAEGGEYQQSSSDNAYEEISGDHDKAPDTEASIGTYEGNGGSASASGPAPAPLPASNPESANVYEQSAGAEAVGSENNYEETNVAPPLPPSAQANEYGDETNAAMEPVNVEAEGAACEDPELKAIVENALNSESDNLEAARKIEGNASKKFGGRFNSIVSDSEFAYVNWYGKRNCQLRVRNRHSLTWED</sequence>
<dbReference type="Proteomes" id="UP000031036">
    <property type="component" value="Unassembled WGS sequence"/>
</dbReference>
<feature type="transmembrane region" description="Helical" evidence="2">
    <location>
        <begin position="26"/>
        <end position="45"/>
    </location>
</feature>
<dbReference type="STRING" id="6265.A0A0B2W0I0"/>
<feature type="region of interest" description="Disordered" evidence="1">
    <location>
        <begin position="239"/>
        <end position="346"/>
    </location>
</feature>
<dbReference type="Pfam" id="PF04155">
    <property type="entry name" value="Ground-like"/>
    <property type="match status" value="1"/>
</dbReference>
<comment type="caution">
    <text evidence="4">The sequence shown here is derived from an EMBL/GenBank/DDBJ whole genome shotgun (WGS) entry which is preliminary data.</text>
</comment>
<evidence type="ECO:0000313" key="4">
    <source>
        <dbReference type="EMBL" id="KHN87137.1"/>
    </source>
</evidence>
<accession>A0A0B2W0I0</accession>
<feature type="region of interest" description="Disordered" evidence="1">
    <location>
        <begin position="156"/>
        <end position="217"/>
    </location>
</feature>